<reference evidence="3" key="1">
    <citation type="submission" date="2016-06" db="EMBL/GenBank/DDBJ databases">
        <title>Genome sequencing of cellulolytic organisms.</title>
        <authorList>
            <person name="Bohra V."/>
            <person name="Dafale N.A."/>
            <person name="Purohit H.J."/>
        </authorList>
    </citation>
    <scope>NUCLEOTIDE SEQUENCE [LARGE SCALE GENOMIC DNA]</scope>
    <source>
        <strain evidence="3">ND21</strain>
    </source>
</reference>
<accession>A0ABX2WKC4</accession>
<dbReference type="Proteomes" id="UP000093918">
    <property type="component" value="Unassembled WGS sequence"/>
</dbReference>
<proteinExistence type="predicted"/>
<protein>
    <recommendedName>
        <fullName evidence="1">DUF7882 domain-containing protein</fullName>
    </recommendedName>
</protein>
<organism evidence="2 3">
    <name type="scientific">Microbacterium arborescens</name>
    <dbReference type="NCBI Taxonomy" id="33883"/>
    <lineage>
        <taxon>Bacteria</taxon>
        <taxon>Bacillati</taxon>
        <taxon>Actinomycetota</taxon>
        <taxon>Actinomycetes</taxon>
        <taxon>Micrococcales</taxon>
        <taxon>Microbacteriaceae</taxon>
        <taxon>Microbacterium</taxon>
    </lineage>
</organism>
<gene>
    <name evidence="2" type="ORF">A9Z40_14645</name>
</gene>
<dbReference type="Pfam" id="PF25355">
    <property type="entry name" value="DUF7882"/>
    <property type="match status" value="1"/>
</dbReference>
<feature type="domain" description="DUF7882" evidence="1">
    <location>
        <begin position="1"/>
        <end position="94"/>
    </location>
</feature>
<dbReference type="InterPro" id="IPR057204">
    <property type="entry name" value="DUF7882"/>
</dbReference>
<comment type="caution">
    <text evidence="2">The sequence shown here is derived from an EMBL/GenBank/DDBJ whole genome shotgun (WGS) entry which is preliminary data.</text>
</comment>
<evidence type="ECO:0000313" key="2">
    <source>
        <dbReference type="EMBL" id="OAZ43088.1"/>
    </source>
</evidence>
<keyword evidence="3" id="KW-1185">Reference proteome</keyword>
<name>A0ABX2WKC4_9MICO</name>
<dbReference type="RefSeq" id="WP_064955632.1">
    <property type="nucleotide sequence ID" value="NZ_LZEM01000010.1"/>
</dbReference>
<evidence type="ECO:0000259" key="1">
    <source>
        <dbReference type="Pfam" id="PF25355"/>
    </source>
</evidence>
<sequence length="128" mass="13563">MGQLFYGNTSESIEVPDRLLAHLKVLAATKLRRSESFTLTWRHGADIAAGRQTIWLQPSIPLRFVFDGLEAEKLDSALLTEMARAATSSTGLVVDFADFDVAPALPVASALPASGDIAPVPGELATAA</sequence>
<evidence type="ECO:0000313" key="3">
    <source>
        <dbReference type="Proteomes" id="UP000093918"/>
    </source>
</evidence>
<dbReference type="EMBL" id="LZEM01000010">
    <property type="protein sequence ID" value="OAZ43088.1"/>
    <property type="molecule type" value="Genomic_DNA"/>
</dbReference>